<dbReference type="OrthoDB" id="1897642at2759"/>
<feature type="compositionally biased region" description="Polar residues" evidence="1">
    <location>
        <begin position="77"/>
        <end position="97"/>
    </location>
</feature>
<evidence type="ECO:0008006" key="4">
    <source>
        <dbReference type="Google" id="ProtNLM"/>
    </source>
</evidence>
<protein>
    <recommendedName>
        <fullName evidence="4">WD40 repeat-like protein</fullName>
    </recommendedName>
</protein>
<dbReference type="SUPFAM" id="SSF50978">
    <property type="entry name" value="WD40 repeat-like"/>
    <property type="match status" value="1"/>
</dbReference>
<feature type="compositionally biased region" description="Low complexity" evidence="1">
    <location>
        <begin position="24"/>
        <end position="37"/>
    </location>
</feature>
<proteinExistence type="predicted"/>
<dbReference type="Gene3D" id="2.130.10.10">
    <property type="entry name" value="YVTN repeat-like/Quinoprotein amine dehydrogenase"/>
    <property type="match status" value="1"/>
</dbReference>
<dbReference type="EMBL" id="JABBWG010000008">
    <property type="protein sequence ID" value="KAG1820373.1"/>
    <property type="molecule type" value="Genomic_DNA"/>
</dbReference>
<name>A0A9P7EG50_9AGAM</name>
<dbReference type="GeneID" id="64622884"/>
<dbReference type="AlphaFoldDB" id="A0A9P7EG50"/>
<gene>
    <name evidence="2" type="ORF">BJ212DRAFT_1024795</name>
</gene>
<sequence>MTSLSRSRAVSSRRDQAMADLCGDWWSSMRSSSVASSSDDDRSNEPADAGEVTEASSSRTEVRTPLTRTVGVLRGQRPTSQRSTTAARGSVSSQPGERNNHHTSDITTSMEGIHGNAVSLQSRRSQRASSLSSESSADQEVVRLPALKRVPLPKTPYGRSRRLLIPASDNLPLVAISMRADAQFINHRDQFRLTLNSLPNPGVQQHVEDACVVGDTVVLGFNSGSSQISFLPVTTKAPRRVNSQPLPHVSSPRMSRSSGEGVRCLAAMNAAAGSVEFFTGGHDRRIFKWSADAQSLEEPTVTKINIFLDSGVSAMAYRHNDNSLVSSDTKKLYVTDLTRSHTPRPAQVSNDINQIHVHPQIPHLTLLEVRHLDHQMSMFDRRMGGFDKAPCCTFGYRNTNAKFQQSYTKGSIHHTFFVRGHQDGTVVLWDFRNVKNIVTKRQSQLTKSVVHTVISDGHVVTFGDSVVTFLNDFLHS</sequence>
<dbReference type="RefSeq" id="XP_041195644.1">
    <property type="nucleotide sequence ID" value="XM_041328867.1"/>
</dbReference>
<feature type="compositionally biased region" description="Low complexity" evidence="1">
    <location>
        <begin position="119"/>
        <end position="136"/>
    </location>
</feature>
<dbReference type="Proteomes" id="UP000807769">
    <property type="component" value="Unassembled WGS sequence"/>
</dbReference>
<evidence type="ECO:0000313" key="2">
    <source>
        <dbReference type="EMBL" id="KAG1820373.1"/>
    </source>
</evidence>
<dbReference type="InterPro" id="IPR015943">
    <property type="entry name" value="WD40/YVTN_repeat-like_dom_sf"/>
</dbReference>
<dbReference type="InterPro" id="IPR036322">
    <property type="entry name" value="WD40_repeat_dom_sf"/>
</dbReference>
<accession>A0A9P7EG50</accession>
<reference evidence="2" key="1">
    <citation type="journal article" date="2020" name="New Phytol.">
        <title>Comparative genomics reveals dynamic genome evolution in host specialist ectomycorrhizal fungi.</title>
        <authorList>
            <person name="Lofgren L.A."/>
            <person name="Nguyen N.H."/>
            <person name="Vilgalys R."/>
            <person name="Ruytinx J."/>
            <person name="Liao H.L."/>
            <person name="Branco S."/>
            <person name="Kuo A."/>
            <person name="LaButti K."/>
            <person name="Lipzen A."/>
            <person name="Andreopoulos W."/>
            <person name="Pangilinan J."/>
            <person name="Riley R."/>
            <person name="Hundley H."/>
            <person name="Na H."/>
            <person name="Barry K."/>
            <person name="Grigoriev I.V."/>
            <person name="Stajich J.E."/>
            <person name="Kennedy P.G."/>
        </authorList>
    </citation>
    <scope>NUCLEOTIDE SEQUENCE</scope>
    <source>
        <strain evidence="2">MN1</strain>
    </source>
</reference>
<keyword evidence="3" id="KW-1185">Reference proteome</keyword>
<feature type="region of interest" description="Disordered" evidence="1">
    <location>
        <begin position="23"/>
        <end position="139"/>
    </location>
</feature>
<evidence type="ECO:0000256" key="1">
    <source>
        <dbReference type="SAM" id="MobiDB-lite"/>
    </source>
</evidence>
<comment type="caution">
    <text evidence="2">The sequence shown here is derived from an EMBL/GenBank/DDBJ whole genome shotgun (WGS) entry which is preliminary data.</text>
</comment>
<evidence type="ECO:0000313" key="3">
    <source>
        <dbReference type="Proteomes" id="UP000807769"/>
    </source>
</evidence>
<organism evidence="2 3">
    <name type="scientific">Suillus subaureus</name>
    <dbReference type="NCBI Taxonomy" id="48587"/>
    <lineage>
        <taxon>Eukaryota</taxon>
        <taxon>Fungi</taxon>
        <taxon>Dikarya</taxon>
        <taxon>Basidiomycota</taxon>
        <taxon>Agaricomycotina</taxon>
        <taxon>Agaricomycetes</taxon>
        <taxon>Agaricomycetidae</taxon>
        <taxon>Boletales</taxon>
        <taxon>Suillineae</taxon>
        <taxon>Suillaceae</taxon>
        <taxon>Suillus</taxon>
    </lineage>
</organism>